<evidence type="ECO:0000313" key="2">
    <source>
        <dbReference type="EMBL" id="MBF4765007.1"/>
    </source>
</evidence>
<dbReference type="RefSeq" id="WP_194708191.1">
    <property type="nucleotide sequence ID" value="NZ_JADKPN010000012.1"/>
</dbReference>
<feature type="region of interest" description="Disordered" evidence="1">
    <location>
        <begin position="871"/>
        <end position="894"/>
    </location>
</feature>
<feature type="compositionally biased region" description="Basic and acidic residues" evidence="1">
    <location>
        <begin position="572"/>
        <end position="582"/>
    </location>
</feature>
<comment type="caution">
    <text evidence="2">The sequence shown here is derived from an EMBL/GenBank/DDBJ whole genome shotgun (WGS) entry which is preliminary data.</text>
</comment>
<sequence length="894" mass="96798">MGSLIAGGGSGAVASSAHAGCPRFRATDPLITGRTRRALATTLEAPDIGGGIPVARWVRAMAFERLVHDQAFVSELLTRAVGLLELDRPERVRVRSGHDSVAGTASELAGAHLKARHAGEATMLFGLRVPFLELEGEERATDVRPDFAIVAPRVVEEKVVGSWLVVGDAKDYERVRARIDDGRMLKGFLQVALGAESAASWDQRPDGMEVHRYGVLAVPRNAYLRPEATVEDLADHRREVRVRVRERIAALHEARLEAATDDELREHVAHVEATFDPATCPTCSLFRYCRGVLRASEDPAAVLTEIGVRPAERAALRGLVGGTGVAPPASTPQSLVAQVVATASGEGQPTGRRRIDPIGLPGSIHVALVKSDAAALGVHGVAVQRLDGSGAEPWQHRVYDRTNATETRHDLMTLLGREIREVLELGHGPVHLVVPDKPTADLLVSMADSLAGVELSRLRWQRDLDEGREILTFDGEPATMPMALGEDARIAVSLLLEEDRARAFNLRQPVVDARAVLATHLVAGGPAYDAGRLDLLVAWAEATEPLDHRAVADDIADRRHTPGARLSNAASDEIHEAGRPEKGDPVAYERMVTEALEYRIDILLRAVAAMERFPRSRLRDAHRALESDAQVVWGRRLALQASDLVRFSRTYRYWRNAQVDMLDADRKCRDQLATLVDGQVARDRAAVAGVRELALATVTATAPLRLDVGSRRLGDGVRVALLHSPSGATVEQPTVTLTVQATSFKLGQVPLGPLTDDGQGPGLLWEPLVDPALSVGDVVVVAEIEWFGNPYKSGHELAVTRPGLDGLAAPKATCTPTSYAADPETHQWCCRPHAVAEAEWSDEIAARRARGELNPEVWPPVVDEERFDLDESTDQTATMDPGPIPDGLTMDDVE</sequence>
<evidence type="ECO:0000256" key="1">
    <source>
        <dbReference type="SAM" id="MobiDB-lite"/>
    </source>
</evidence>
<reference evidence="2" key="1">
    <citation type="submission" date="2020-11" db="EMBL/GenBank/DDBJ databases">
        <title>Nocardioides sp. nov., isolated from Soil of Cynanchum wilfordii Hemsley rhizosphere.</title>
        <authorList>
            <person name="Lee J.-S."/>
            <person name="Suh M.K."/>
            <person name="Kim J.-S."/>
        </authorList>
    </citation>
    <scope>NUCLEOTIDE SEQUENCE</scope>
    <source>
        <strain evidence="2">KCTC 19275</strain>
    </source>
</reference>
<dbReference type="EMBL" id="JADKPN010000012">
    <property type="protein sequence ID" value="MBF4765007.1"/>
    <property type="molecule type" value="Genomic_DNA"/>
</dbReference>
<keyword evidence="3" id="KW-1185">Reference proteome</keyword>
<protein>
    <submittedName>
        <fullName evidence="2">Uncharacterized protein</fullName>
    </submittedName>
</protein>
<organism evidence="2 3">
    <name type="scientific">Nocardioides islandensis</name>
    <dbReference type="NCBI Taxonomy" id="433663"/>
    <lineage>
        <taxon>Bacteria</taxon>
        <taxon>Bacillati</taxon>
        <taxon>Actinomycetota</taxon>
        <taxon>Actinomycetes</taxon>
        <taxon>Propionibacteriales</taxon>
        <taxon>Nocardioidaceae</taxon>
        <taxon>Nocardioides</taxon>
    </lineage>
</organism>
<accession>A0A930VI92</accession>
<feature type="region of interest" description="Disordered" evidence="1">
    <location>
        <begin position="561"/>
        <end position="582"/>
    </location>
</feature>
<name>A0A930VI92_9ACTN</name>
<gene>
    <name evidence="2" type="ORF">ISU07_17890</name>
</gene>
<dbReference type="AlphaFoldDB" id="A0A930VI92"/>
<evidence type="ECO:0000313" key="3">
    <source>
        <dbReference type="Proteomes" id="UP000640489"/>
    </source>
</evidence>
<proteinExistence type="predicted"/>
<dbReference type="Proteomes" id="UP000640489">
    <property type="component" value="Unassembled WGS sequence"/>
</dbReference>